<protein>
    <submittedName>
        <fullName evidence="2">Predicted protein</fullName>
    </submittedName>
</protein>
<dbReference type="GeneID" id="6081668"/>
<dbReference type="EMBL" id="DS547125">
    <property type="protein sequence ID" value="EDR03239.1"/>
    <property type="molecule type" value="Genomic_DNA"/>
</dbReference>
<organism evidence="3">
    <name type="scientific">Laccaria bicolor (strain S238N-H82 / ATCC MYA-4686)</name>
    <name type="common">Bicoloured deceiver</name>
    <name type="synonym">Laccaria laccata var. bicolor</name>
    <dbReference type="NCBI Taxonomy" id="486041"/>
    <lineage>
        <taxon>Eukaryota</taxon>
        <taxon>Fungi</taxon>
        <taxon>Dikarya</taxon>
        <taxon>Basidiomycota</taxon>
        <taxon>Agaricomycotina</taxon>
        <taxon>Agaricomycetes</taxon>
        <taxon>Agaricomycetidae</taxon>
        <taxon>Agaricales</taxon>
        <taxon>Agaricineae</taxon>
        <taxon>Hydnangiaceae</taxon>
        <taxon>Laccaria</taxon>
    </lineage>
</organism>
<evidence type="ECO:0000256" key="1">
    <source>
        <dbReference type="SAM" id="MobiDB-lite"/>
    </source>
</evidence>
<feature type="region of interest" description="Disordered" evidence="1">
    <location>
        <begin position="1"/>
        <end position="74"/>
    </location>
</feature>
<dbReference type="HOGENOM" id="CLU_1981961_0_0_1"/>
<gene>
    <name evidence="2" type="ORF">LACBIDRAFT_331666</name>
</gene>
<evidence type="ECO:0000313" key="2">
    <source>
        <dbReference type="EMBL" id="EDR03239.1"/>
    </source>
</evidence>
<dbReference type="RefSeq" id="XP_001886035.1">
    <property type="nucleotide sequence ID" value="XM_001886000.1"/>
</dbReference>
<reference evidence="2 3" key="1">
    <citation type="journal article" date="2008" name="Nature">
        <title>The genome of Laccaria bicolor provides insights into mycorrhizal symbiosis.</title>
        <authorList>
            <person name="Martin F."/>
            <person name="Aerts A."/>
            <person name="Ahren D."/>
            <person name="Brun A."/>
            <person name="Danchin E.G.J."/>
            <person name="Duchaussoy F."/>
            <person name="Gibon J."/>
            <person name="Kohler A."/>
            <person name="Lindquist E."/>
            <person name="Pereda V."/>
            <person name="Salamov A."/>
            <person name="Shapiro H.J."/>
            <person name="Wuyts J."/>
            <person name="Blaudez D."/>
            <person name="Buee M."/>
            <person name="Brokstein P."/>
            <person name="Canbaeck B."/>
            <person name="Cohen D."/>
            <person name="Courty P.E."/>
            <person name="Coutinho P.M."/>
            <person name="Delaruelle C."/>
            <person name="Detter J.C."/>
            <person name="Deveau A."/>
            <person name="DiFazio S."/>
            <person name="Duplessis S."/>
            <person name="Fraissinet-Tachet L."/>
            <person name="Lucic E."/>
            <person name="Frey-Klett P."/>
            <person name="Fourrey C."/>
            <person name="Feussner I."/>
            <person name="Gay G."/>
            <person name="Grimwood J."/>
            <person name="Hoegger P.J."/>
            <person name="Jain P."/>
            <person name="Kilaru S."/>
            <person name="Labbe J."/>
            <person name="Lin Y.C."/>
            <person name="Legue V."/>
            <person name="Le Tacon F."/>
            <person name="Marmeisse R."/>
            <person name="Melayah D."/>
            <person name="Montanini B."/>
            <person name="Muratet M."/>
            <person name="Nehls U."/>
            <person name="Niculita-Hirzel H."/>
            <person name="Oudot-Le Secq M.P."/>
            <person name="Peter M."/>
            <person name="Quesneville H."/>
            <person name="Rajashekar B."/>
            <person name="Reich M."/>
            <person name="Rouhier N."/>
            <person name="Schmutz J."/>
            <person name="Yin T."/>
            <person name="Chalot M."/>
            <person name="Henrissat B."/>
            <person name="Kuees U."/>
            <person name="Lucas S."/>
            <person name="Van de Peer Y."/>
            <person name="Podila G.K."/>
            <person name="Polle A."/>
            <person name="Pukkila P.J."/>
            <person name="Richardson P.M."/>
            <person name="Rouze P."/>
            <person name="Sanders I.R."/>
            <person name="Stajich J.E."/>
            <person name="Tunlid A."/>
            <person name="Tuskan G."/>
            <person name="Grigoriev I.V."/>
        </authorList>
    </citation>
    <scope>NUCLEOTIDE SEQUENCE [LARGE SCALE GENOMIC DNA]</scope>
    <source>
        <strain evidence="3">S238N-H82 / ATCC MYA-4686</strain>
    </source>
</reference>
<sequence>MSAARGDEEEEEEEKVLLAKSKGKQHMVAAVNAEEEEEEEEEEDEGSGVEQLSGPSMMTPRLSHKVAAPSAESSRGPQYLAVVLRKEIKALEEELAMEKAHSSCIEEWRNYYKLKFLVVEAEDIQM</sequence>
<dbReference type="AlphaFoldDB" id="B0DQ64"/>
<dbReference type="Proteomes" id="UP000001194">
    <property type="component" value="Unassembled WGS sequence"/>
</dbReference>
<feature type="compositionally biased region" description="Acidic residues" evidence="1">
    <location>
        <begin position="33"/>
        <end position="47"/>
    </location>
</feature>
<dbReference type="InParanoid" id="B0DQ64"/>
<accession>B0DQ64</accession>
<proteinExistence type="predicted"/>
<keyword evidence="3" id="KW-1185">Reference proteome</keyword>
<dbReference type="KEGG" id="lbc:LACBIDRAFT_331666"/>
<name>B0DQ64_LACBS</name>
<evidence type="ECO:0000313" key="3">
    <source>
        <dbReference type="Proteomes" id="UP000001194"/>
    </source>
</evidence>